<dbReference type="Proteomes" id="UP000198211">
    <property type="component" value="Unassembled WGS sequence"/>
</dbReference>
<proteinExistence type="predicted"/>
<dbReference type="InterPro" id="IPR023801">
    <property type="entry name" value="His_deacetylse_dom"/>
</dbReference>
<dbReference type="GO" id="GO:0004407">
    <property type="term" value="F:histone deacetylase activity"/>
    <property type="evidence" value="ECO:0007669"/>
    <property type="project" value="TreeGrafter"/>
</dbReference>
<accession>A0A225WV27</accession>
<dbReference type="InterPro" id="IPR023696">
    <property type="entry name" value="Ureohydrolase_dom_sf"/>
</dbReference>
<dbReference type="GO" id="GO:0000118">
    <property type="term" value="C:histone deacetylase complex"/>
    <property type="evidence" value="ECO:0007669"/>
    <property type="project" value="TreeGrafter"/>
</dbReference>
<dbReference type="GO" id="GO:0005737">
    <property type="term" value="C:cytoplasm"/>
    <property type="evidence" value="ECO:0007669"/>
    <property type="project" value="TreeGrafter"/>
</dbReference>
<protein>
    <submittedName>
        <fullName evidence="2">Histone deacetylase</fullName>
    </submittedName>
</protein>
<reference evidence="3" key="1">
    <citation type="submission" date="2017-03" db="EMBL/GenBank/DDBJ databases">
        <title>Phytopthora megakarya and P. palmivora, two closely related causual agents of cacao black pod achieved similar genome size and gene model numbers by different mechanisms.</title>
        <authorList>
            <person name="Ali S."/>
            <person name="Shao J."/>
            <person name="Larry D.J."/>
            <person name="Kronmiller B."/>
            <person name="Shen D."/>
            <person name="Strem M.D."/>
            <person name="Melnick R.L."/>
            <person name="Guiltinan M.J."/>
            <person name="Tyler B.M."/>
            <person name="Meinhardt L.W."/>
            <person name="Bailey B.A."/>
        </authorList>
    </citation>
    <scope>NUCLEOTIDE SEQUENCE [LARGE SCALE GENOMIC DNA]</scope>
    <source>
        <strain evidence="3">zdho120</strain>
    </source>
</reference>
<dbReference type="InterPro" id="IPR036770">
    <property type="entry name" value="Ankyrin_rpt-contain_sf"/>
</dbReference>
<evidence type="ECO:0000313" key="2">
    <source>
        <dbReference type="EMBL" id="OWZ21485.1"/>
    </source>
</evidence>
<keyword evidence="3" id="KW-1185">Reference proteome</keyword>
<dbReference type="PANTHER" id="PTHR10625">
    <property type="entry name" value="HISTONE DEACETYLASE HDAC1-RELATED"/>
    <property type="match status" value="1"/>
</dbReference>
<dbReference type="PANTHER" id="PTHR10625:SF26">
    <property type="entry name" value="HISTONE DEACETYLASE DOMAIN-CONTAINING PROTEIN"/>
    <property type="match status" value="1"/>
</dbReference>
<dbReference type="Gene3D" id="1.25.40.20">
    <property type="entry name" value="Ankyrin repeat-containing domain"/>
    <property type="match status" value="1"/>
</dbReference>
<dbReference type="AlphaFoldDB" id="A0A225WV27"/>
<comment type="caution">
    <text evidence="2">The sequence shown here is derived from an EMBL/GenBank/DDBJ whole genome shotgun (WGS) entry which is preliminary data.</text>
</comment>
<dbReference type="EMBL" id="NBNE01000220">
    <property type="protein sequence ID" value="OWZ21485.1"/>
    <property type="molecule type" value="Genomic_DNA"/>
</dbReference>
<dbReference type="InterPro" id="IPR037138">
    <property type="entry name" value="His_deacetylse_dom_sf"/>
</dbReference>
<dbReference type="SUPFAM" id="SSF48403">
    <property type="entry name" value="Ankyrin repeat"/>
    <property type="match status" value="1"/>
</dbReference>
<dbReference type="Pfam" id="PF00850">
    <property type="entry name" value="Hist_deacetyl"/>
    <property type="match status" value="1"/>
</dbReference>
<dbReference type="Gene3D" id="3.40.800.20">
    <property type="entry name" value="Histone deacetylase domain"/>
    <property type="match status" value="1"/>
</dbReference>
<name>A0A225WV27_9STRA</name>
<dbReference type="InterPro" id="IPR002110">
    <property type="entry name" value="Ankyrin_rpt"/>
</dbReference>
<gene>
    <name evidence="2" type="ORF">PHMEG_0003968</name>
</gene>
<dbReference type="SMART" id="SM00248">
    <property type="entry name" value="ANK"/>
    <property type="match status" value="4"/>
</dbReference>
<dbReference type="SUPFAM" id="SSF52768">
    <property type="entry name" value="Arginase/deacetylase"/>
    <property type="match status" value="1"/>
</dbReference>
<organism evidence="2 3">
    <name type="scientific">Phytophthora megakarya</name>
    <dbReference type="NCBI Taxonomy" id="4795"/>
    <lineage>
        <taxon>Eukaryota</taxon>
        <taxon>Sar</taxon>
        <taxon>Stramenopiles</taxon>
        <taxon>Oomycota</taxon>
        <taxon>Peronosporomycetes</taxon>
        <taxon>Peronosporales</taxon>
        <taxon>Peronosporaceae</taxon>
        <taxon>Phytophthora</taxon>
    </lineage>
</organism>
<evidence type="ECO:0000313" key="3">
    <source>
        <dbReference type="Proteomes" id="UP000198211"/>
    </source>
</evidence>
<dbReference type="STRING" id="4795.A0A225WV27"/>
<dbReference type="CDD" id="cd11599">
    <property type="entry name" value="HDAC_classII_2"/>
    <property type="match status" value="1"/>
</dbReference>
<dbReference type="OrthoDB" id="424012at2759"/>
<dbReference type="GO" id="GO:0040029">
    <property type="term" value="P:epigenetic regulation of gene expression"/>
    <property type="evidence" value="ECO:0007669"/>
    <property type="project" value="TreeGrafter"/>
</dbReference>
<feature type="domain" description="Histone deacetylase" evidence="1">
    <location>
        <begin position="377"/>
        <end position="765"/>
    </location>
</feature>
<sequence length="861" mass="95364">MAESSQPEAAAARVSAYAAPRAALDEDDDYDEEEDTYLLHNLAEQGRVNRLRALLPLPSQCSEAPPRLSVLSSETSLLEKDDMGLLPLHVAVIHQQTDVALHLLRYSPALTSAMLRLKGGDFGTPFLHLVLRVGAINAPFSELLITELFSPKEDKDFYGDDVRALLFEKVAARDEEGNTVFHLCARYDLAVCLDILASFYTRQLSAMEAEENKPVGEKKKKLLKLDALLEKGNKVGFRALHEAMKYQAASAARRLVNKYIVDVNPVTPLHQTPAHIAALADFGEGVEILRNSPQKVAANFALKDSHGCTPAQVARKCAFNALETRLEAAEAGNSVAETGHQKENVPQKDQTRFFFHPEVWKHLPMSYHRRGGPDPPPENPERIDTLVDPVFGILKSREFQRPNVEWDYDIERADIADILLVHEFHYVDRIRQKCASLGASVQGKEPVASKNDGSSNNHCPCQPNLKASSSDDAEECHAAFLLDMDTALSVRSYDAASRAAGAVCKAVDEVVAGKCRNAFCIVRPPGHHAGPVGKVVCENDPEGSLGFCLFNNVAVGAAYARAHLKHRGINKVAILDFDVHHGNGTEEIVRQLVPSTKEITFETPYGVGKQVVHQYKPWRSDDDSENVFFCSVHGYGHKDPENKEELPKGETQGWFYPGSGVSDVKESPIIWDEGMPFCQEGSSASRLKWRSAFRDRILPKLREFNPDLIFLSAGFDAHKKELVNWGYVSLLEQDYEWLVAHVKQVANSCCDGRLISVLEGGYNFHGRMVSPFARSVAAHTRALINPAQEHWDEDEIAKEAAHEHALLANYLAPAATATSGITVLQTKKRCKADNEPLAHSRSKRTRKEVDYVALAKELAEQ</sequence>
<evidence type="ECO:0000259" key="1">
    <source>
        <dbReference type="Pfam" id="PF00850"/>
    </source>
</evidence>